<proteinExistence type="predicted"/>
<accession>A0ABR3WEZ8</accession>
<keyword evidence="3" id="KW-1185">Reference proteome</keyword>
<evidence type="ECO:0000256" key="1">
    <source>
        <dbReference type="SAM" id="MobiDB-lite"/>
    </source>
</evidence>
<protein>
    <submittedName>
        <fullName evidence="2">Uncharacterized protein</fullName>
    </submittedName>
</protein>
<comment type="caution">
    <text evidence="2">The sequence shown here is derived from an EMBL/GenBank/DDBJ whole genome shotgun (WGS) entry which is preliminary data.</text>
</comment>
<reference evidence="2 3" key="1">
    <citation type="journal article" date="2024" name="Commun. Biol.">
        <title>Comparative genomic analysis of thermophilic fungi reveals convergent evolutionary adaptations and gene losses.</title>
        <authorList>
            <person name="Steindorff A.S."/>
            <person name="Aguilar-Pontes M.V."/>
            <person name="Robinson A.J."/>
            <person name="Andreopoulos B."/>
            <person name="LaButti K."/>
            <person name="Kuo A."/>
            <person name="Mondo S."/>
            <person name="Riley R."/>
            <person name="Otillar R."/>
            <person name="Haridas S."/>
            <person name="Lipzen A."/>
            <person name="Grimwood J."/>
            <person name="Schmutz J."/>
            <person name="Clum A."/>
            <person name="Reid I.D."/>
            <person name="Moisan M.C."/>
            <person name="Butler G."/>
            <person name="Nguyen T.T.M."/>
            <person name="Dewar K."/>
            <person name="Conant G."/>
            <person name="Drula E."/>
            <person name="Henrissat B."/>
            <person name="Hansel C."/>
            <person name="Singer S."/>
            <person name="Hutchinson M.I."/>
            <person name="de Vries R.P."/>
            <person name="Natvig D.O."/>
            <person name="Powell A.J."/>
            <person name="Tsang A."/>
            <person name="Grigoriev I.V."/>
        </authorList>
    </citation>
    <scope>NUCLEOTIDE SEQUENCE [LARGE SCALE GENOMIC DNA]</scope>
    <source>
        <strain evidence="2 3">ATCC 24622</strain>
    </source>
</reference>
<organism evidence="2 3">
    <name type="scientific">Phialemonium thermophilum</name>
    <dbReference type="NCBI Taxonomy" id="223376"/>
    <lineage>
        <taxon>Eukaryota</taxon>
        <taxon>Fungi</taxon>
        <taxon>Dikarya</taxon>
        <taxon>Ascomycota</taxon>
        <taxon>Pezizomycotina</taxon>
        <taxon>Sordariomycetes</taxon>
        <taxon>Sordariomycetidae</taxon>
        <taxon>Cephalothecales</taxon>
        <taxon>Cephalothecaceae</taxon>
        <taxon>Phialemonium</taxon>
    </lineage>
</organism>
<gene>
    <name evidence="2" type="ORF">VTK73DRAFT_7365</name>
</gene>
<feature type="region of interest" description="Disordered" evidence="1">
    <location>
        <begin position="330"/>
        <end position="349"/>
    </location>
</feature>
<evidence type="ECO:0000313" key="2">
    <source>
        <dbReference type="EMBL" id="KAL1860398.1"/>
    </source>
</evidence>
<dbReference type="EMBL" id="JAZHXJ010000465">
    <property type="protein sequence ID" value="KAL1860398.1"/>
    <property type="molecule type" value="Genomic_DNA"/>
</dbReference>
<dbReference type="Proteomes" id="UP001586593">
    <property type="component" value="Unassembled WGS sequence"/>
</dbReference>
<evidence type="ECO:0000313" key="3">
    <source>
        <dbReference type="Proteomes" id="UP001586593"/>
    </source>
</evidence>
<sequence>MSDEDADVYHFYGNLFLPDPEKSLPPKTLRRLRQIEPFLKELGKEQDAQPRTWDAQDAFVAAVDAKVRLWQQRRVSRRPDFTVRPDGPLEATVACHLHCPSFSVKDPSCARGADHSNVSISQIMRAGFTPDRCLIYDHLFRREALDGIRHYPPEILGIHEAFTRNLRKNMSAVVDVCWGKCVQKRMLQTVSLERLQLWGPYKDVTLWLEWDDPRSQSDRHLVRFVLFVMHPEAMIFADRSTLGKLQDIHLAVAARLGGITVDENYYETNHRRGTYGRLLRVEWERQKDLNAEATAQVLSCATATACPTSESLLLRSGPLFPGTVLPSGLPCDQGQMGESQSGEEETPDVTDDIYSTSVPKVLPEVDAVVEGPQGLKCLISSLVDASFGIDEAMQLLSLGESEEFGVISDPGWNSIPSRLCDWLGKQKGLRIDGVPISSTTELRNAHRLLCRKTSPLLNTEDRSLVRLILDVALRYFKQVSPVRRISTLGKLTVSGKNPVPRKCGGCGSRVLDDAFPRFKKRDPSKYVTRYLKAGCGLDICRPKGVTVWAVPVDDRTPWSPPDADALKRPPQRAAWTDVLLRPGEEAASLGLPSSVECICRGCESKITTDEDPRWTIESMPRYIPRRPRCVACHNKCTNYRPTDPTVKWLDAAAVSKKWAQIQREGWAVPDILEHPDRYFPKVRQTKC</sequence>
<name>A0ABR3WEZ8_9PEZI</name>